<evidence type="ECO:0000313" key="1">
    <source>
        <dbReference type="EMBL" id="GBM20868.1"/>
    </source>
</evidence>
<dbReference type="AlphaFoldDB" id="A0A4Y2DYI8"/>
<dbReference type="EMBL" id="BGPR01000449">
    <property type="protein sequence ID" value="GBM20868.1"/>
    <property type="molecule type" value="Genomic_DNA"/>
</dbReference>
<organism evidence="1 2">
    <name type="scientific">Araneus ventricosus</name>
    <name type="common">Orbweaver spider</name>
    <name type="synonym">Epeira ventricosa</name>
    <dbReference type="NCBI Taxonomy" id="182803"/>
    <lineage>
        <taxon>Eukaryota</taxon>
        <taxon>Metazoa</taxon>
        <taxon>Ecdysozoa</taxon>
        <taxon>Arthropoda</taxon>
        <taxon>Chelicerata</taxon>
        <taxon>Arachnida</taxon>
        <taxon>Araneae</taxon>
        <taxon>Araneomorphae</taxon>
        <taxon>Entelegynae</taxon>
        <taxon>Araneoidea</taxon>
        <taxon>Araneidae</taxon>
        <taxon>Araneus</taxon>
    </lineage>
</organism>
<sequence length="110" mass="12200">MVMAISGKRTVDSDVTVLPICFSTIRNIKELWIDFGQGMIVVHGIRCRLSPEIYNIKAVRRPLALMNVGVATRQRRFRPDAGWLISHPQGALSSLEWLAQKGLGNRGGVS</sequence>
<keyword evidence="2" id="KW-1185">Reference proteome</keyword>
<protein>
    <submittedName>
        <fullName evidence="1">Uncharacterized protein</fullName>
    </submittedName>
</protein>
<comment type="caution">
    <text evidence="1">The sequence shown here is derived from an EMBL/GenBank/DDBJ whole genome shotgun (WGS) entry which is preliminary data.</text>
</comment>
<accession>A0A4Y2DYI8</accession>
<proteinExistence type="predicted"/>
<evidence type="ECO:0000313" key="2">
    <source>
        <dbReference type="Proteomes" id="UP000499080"/>
    </source>
</evidence>
<reference evidence="1 2" key="1">
    <citation type="journal article" date="2019" name="Sci. Rep.">
        <title>Orb-weaving spider Araneus ventricosus genome elucidates the spidroin gene catalogue.</title>
        <authorList>
            <person name="Kono N."/>
            <person name="Nakamura H."/>
            <person name="Ohtoshi R."/>
            <person name="Moran D.A.P."/>
            <person name="Shinohara A."/>
            <person name="Yoshida Y."/>
            <person name="Fujiwara M."/>
            <person name="Mori M."/>
            <person name="Tomita M."/>
            <person name="Arakawa K."/>
        </authorList>
    </citation>
    <scope>NUCLEOTIDE SEQUENCE [LARGE SCALE GENOMIC DNA]</scope>
</reference>
<name>A0A4Y2DYI8_ARAVE</name>
<dbReference type="Proteomes" id="UP000499080">
    <property type="component" value="Unassembled WGS sequence"/>
</dbReference>
<gene>
    <name evidence="1" type="ORF">AVEN_224114_1</name>
</gene>